<accession>A0A9N9I7R5</accession>
<dbReference type="EMBL" id="CAJVPZ010025816">
    <property type="protein sequence ID" value="CAG8723697.1"/>
    <property type="molecule type" value="Genomic_DNA"/>
</dbReference>
<dbReference type="OrthoDB" id="24581at2759"/>
<feature type="compositionally biased region" description="Low complexity" evidence="1">
    <location>
        <begin position="1"/>
        <end position="14"/>
    </location>
</feature>
<dbReference type="Proteomes" id="UP000789396">
    <property type="component" value="Unassembled WGS sequence"/>
</dbReference>
<organism evidence="2 3">
    <name type="scientific">Racocetra fulgida</name>
    <dbReference type="NCBI Taxonomy" id="60492"/>
    <lineage>
        <taxon>Eukaryota</taxon>
        <taxon>Fungi</taxon>
        <taxon>Fungi incertae sedis</taxon>
        <taxon>Mucoromycota</taxon>
        <taxon>Glomeromycotina</taxon>
        <taxon>Glomeromycetes</taxon>
        <taxon>Diversisporales</taxon>
        <taxon>Gigasporaceae</taxon>
        <taxon>Racocetra</taxon>
    </lineage>
</organism>
<gene>
    <name evidence="2" type="ORF">RFULGI_LOCUS11638</name>
</gene>
<feature type="compositionally biased region" description="Basic and acidic residues" evidence="1">
    <location>
        <begin position="15"/>
        <end position="39"/>
    </location>
</feature>
<feature type="region of interest" description="Disordered" evidence="1">
    <location>
        <begin position="1"/>
        <end position="59"/>
    </location>
</feature>
<dbReference type="InterPro" id="IPR017438">
    <property type="entry name" value="ATP-NAD_kinase_N"/>
</dbReference>
<dbReference type="Gene3D" id="3.40.50.10330">
    <property type="entry name" value="Probable inorganic polyphosphate/atp-NAD kinase, domain 1"/>
    <property type="match status" value="1"/>
</dbReference>
<evidence type="ECO:0000256" key="1">
    <source>
        <dbReference type="SAM" id="MobiDB-lite"/>
    </source>
</evidence>
<dbReference type="AlphaFoldDB" id="A0A9N9I7R5"/>
<evidence type="ECO:0000313" key="2">
    <source>
        <dbReference type="EMBL" id="CAG8723697.1"/>
    </source>
</evidence>
<feature type="non-terminal residue" evidence="2">
    <location>
        <position position="197"/>
    </location>
</feature>
<name>A0A9N9I7R5_9GLOM</name>
<reference evidence="2" key="1">
    <citation type="submission" date="2021-06" db="EMBL/GenBank/DDBJ databases">
        <authorList>
            <person name="Kallberg Y."/>
            <person name="Tangrot J."/>
            <person name="Rosling A."/>
        </authorList>
    </citation>
    <scope>NUCLEOTIDE SEQUENCE</scope>
    <source>
        <strain evidence="2">IN212</strain>
    </source>
</reference>
<keyword evidence="3" id="KW-1185">Reference proteome</keyword>
<sequence>MTSTSSKSNSIIKNRLFDKRNGDKHNLSDSRNSRPDPLKPRQNLLKVPTPSPTPKSPCFVHSDIDPSLSKPLLEMINQFDNGVTQYSNLAETAVSVREISKKLARIQSVMQAIMIVTKPGDVRLINITRELAMYLITTPRFGKDHGVTVYVDKSLKDLKRFDFPGMLNESPFVKDYLKFWTKELCAERPEIFNFVLT</sequence>
<evidence type="ECO:0000313" key="3">
    <source>
        <dbReference type="Proteomes" id="UP000789396"/>
    </source>
</evidence>
<protein>
    <submittedName>
        <fullName evidence="2">5881_t:CDS:1</fullName>
    </submittedName>
</protein>
<proteinExistence type="predicted"/>
<comment type="caution">
    <text evidence="2">The sequence shown here is derived from an EMBL/GenBank/DDBJ whole genome shotgun (WGS) entry which is preliminary data.</text>
</comment>